<reference evidence="5 6" key="2">
    <citation type="submission" date="2019-05" db="EMBL/GenBank/DDBJ databases">
        <title>Glycomyces buryatensis sp. nov.</title>
        <authorList>
            <person name="Nikitina E."/>
        </authorList>
    </citation>
    <scope>NUCLEOTIDE SEQUENCE [LARGE SCALE GENOMIC DNA]</scope>
    <source>
        <strain evidence="5 6">18</strain>
    </source>
</reference>
<dbReference type="Gene3D" id="3.90.1150.10">
    <property type="entry name" value="Aspartate Aminotransferase, domain 1"/>
    <property type="match status" value="1"/>
</dbReference>
<dbReference type="RefSeq" id="WP_136536382.1">
    <property type="nucleotide sequence ID" value="NZ_STGY01000069.1"/>
</dbReference>
<dbReference type="AlphaFoldDB" id="A0A4S8Q4T3"/>
<name>A0A4S8Q4T3_9ACTN</name>
<keyword evidence="6" id="KW-1185">Reference proteome</keyword>
<dbReference type="CDD" id="cd00616">
    <property type="entry name" value="AHBA_syn"/>
    <property type="match status" value="1"/>
</dbReference>
<feature type="modified residue" description="N6-(pyridoxal phosphate)lysine" evidence="3">
    <location>
        <position position="198"/>
    </location>
</feature>
<sequence>MKPRLALCGGPPAVDVALQSWPPYDARIAAEVDRMLQSAEVSYYGEEGHVAVLEEKFERYHSVRYALATSSGTAALHSAFVACGLRPGDEVIAPTHTFLATVMPVFAADATPVLVDCESDTEGIDPGLVEKAVTERTKAIVVTHLWGHPVDMDAIMAIARSHGLKVVEDCSHAHGATHRGRVVGSIGDVGCFSLQGKKAVSGGQGGILVTDDEDIYERALLLGHFRVRAEQGVRSPGMRQFADTGWGLNYRMHPFSAVMANATFDRLDEVVERRRERHGRLLELLRVAPGVDEPHVGPEVTMGAWYGIKPRYRPEELDGLPIDLYIEALRAEGVKIGRPGSAPLHLSPMFNGASAERMPFAGSPPEGRRAYLPGDLPVSESIHDCALSLPTFTYEPLEIVEQYGEAFAKVADGLDDLQRIAKERAHG</sequence>
<feature type="active site" description="Proton acceptor" evidence="2">
    <location>
        <position position="198"/>
    </location>
</feature>
<keyword evidence="5" id="KW-0032">Aminotransferase</keyword>
<dbReference type="PANTHER" id="PTHR30244:SF34">
    <property type="entry name" value="DTDP-4-AMINO-4,6-DIDEOXYGALACTOSE TRANSAMINASE"/>
    <property type="match status" value="1"/>
</dbReference>
<evidence type="ECO:0000256" key="3">
    <source>
        <dbReference type="PIRSR" id="PIRSR000390-2"/>
    </source>
</evidence>
<dbReference type="GO" id="GO:0008483">
    <property type="term" value="F:transaminase activity"/>
    <property type="evidence" value="ECO:0007669"/>
    <property type="project" value="UniProtKB-KW"/>
</dbReference>
<protein>
    <submittedName>
        <fullName evidence="5">DegT/DnrJ/EryC1/StrS family aminotransferase</fullName>
    </submittedName>
</protein>
<dbReference type="Proteomes" id="UP000308760">
    <property type="component" value="Unassembled WGS sequence"/>
</dbReference>
<keyword evidence="5" id="KW-0808">Transferase</keyword>
<evidence type="ECO:0000256" key="2">
    <source>
        <dbReference type="PIRSR" id="PIRSR000390-1"/>
    </source>
</evidence>
<proteinExistence type="inferred from homology"/>
<evidence type="ECO:0000313" key="6">
    <source>
        <dbReference type="Proteomes" id="UP000308760"/>
    </source>
</evidence>
<dbReference type="OrthoDB" id="9804264at2"/>
<dbReference type="InterPro" id="IPR015424">
    <property type="entry name" value="PyrdxlP-dep_Trfase"/>
</dbReference>
<dbReference type="PIRSF" id="PIRSF000390">
    <property type="entry name" value="PLP_StrS"/>
    <property type="match status" value="1"/>
</dbReference>
<dbReference type="InterPro" id="IPR015422">
    <property type="entry name" value="PyrdxlP-dep_Trfase_small"/>
</dbReference>
<dbReference type="Gene3D" id="3.40.640.10">
    <property type="entry name" value="Type I PLP-dependent aspartate aminotransferase-like (Major domain)"/>
    <property type="match status" value="1"/>
</dbReference>
<dbReference type="GO" id="GO:0000271">
    <property type="term" value="P:polysaccharide biosynthetic process"/>
    <property type="evidence" value="ECO:0007669"/>
    <property type="project" value="TreeGrafter"/>
</dbReference>
<dbReference type="PANTHER" id="PTHR30244">
    <property type="entry name" value="TRANSAMINASE"/>
    <property type="match status" value="1"/>
</dbReference>
<evidence type="ECO:0000313" key="5">
    <source>
        <dbReference type="EMBL" id="THV37622.1"/>
    </source>
</evidence>
<dbReference type="InterPro" id="IPR000653">
    <property type="entry name" value="DegT/StrS_aminotransferase"/>
</dbReference>
<organism evidence="5 6">
    <name type="scientific">Glycomyces buryatensis</name>
    <dbReference type="NCBI Taxonomy" id="2570927"/>
    <lineage>
        <taxon>Bacteria</taxon>
        <taxon>Bacillati</taxon>
        <taxon>Actinomycetota</taxon>
        <taxon>Actinomycetes</taxon>
        <taxon>Glycomycetales</taxon>
        <taxon>Glycomycetaceae</taxon>
        <taxon>Glycomyces</taxon>
    </lineage>
</organism>
<keyword evidence="3 4" id="KW-0663">Pyridoxal phosphate</keyword>
<dbReference type="InterPro" id="IPR015421">
    <property type="entry name" value="PyrdxlP-dep_Trfase_major"/>
</dbReference>
<comment type="caution">
    <text evidence="5">The sequence shown here is derived from an EMBL/GenBank/DDBJ whole genome shotgun (WGS) entry which is preliminary data.</text>
</comment>
<comment type="cofactor">
    <cofactor evidence="1">
        <name>pyridoxal 5'-phosphate</name>
        <dbReference type="ChEBI" id="CHEBI:597326"/>
    </cofactor>
</comment>
<dbReference type="EMBL" id="STGY01000069">
    <property type="protein sequence ID" value="THV37622.1"/>
    <property type="molecule type" value="Genomic_DNA"/>
</dbReference>
<reference evidence="6" key="1">
    <citation type="submission" date="2019-04" db="EMBL/GenBank/DDBJ databases">
        <title>Nocardioides xinjiangensis sp. nov.</title>
        <authorList>
            <person name="Liu S."/>
        </authorList>
    </citation>
    <scope>NUCLEOTIDE SEQUENCE [LARGE SCALE GENOMIC DNA]</scope>
    <source>
        <strain evidence="6">18</strain>
    </source>
</reference>
<dbReference type="Pfam" id="PF01041">
    <property type="entry name" value="DegT_DnrJ_EryC1"/>
    <property type="match status" value="1"/>
</dbReference>
<accession>A0A4S8Q4T3</accession>
<dbReference type="SUPFAM" id="SSF53383">
    <property type="entry name" value="PLP-dependent transferases"/>
    <property type="match status" value="1"/>
</dbReference>
<evidence type="ECO:0000256" key="4">
    <source>
        <dbReference type="RuleBase" id="RU004508"/>
    </source>
</evidence>
<evidence type="ECO:0000256" key="1">
    <source>
        <dbReference type="ARBA" id="ARBA00001933"/>
    </source>
</evidence>
<gene>
    <name evidence="5" type="ORF">FAB82_20305</name>
</gene>
<comment type="similarity">
    <text evidence="4">Belongs to the DegT/DnrJ/EryC1 family.</text>
</comment>
<dbReference type="GO" id="GO:0030170">
    <property type="term" value="F:pyridoxal phosphate binding"/>
    <property type="evidence" value="ECO:0007669"/>
    <property type="project" value="TreeGrafter"/>
</dbReference>